<protein>
    <recommendedName>
        <fullName evidence="3">DUF4595 domain-containing protein</fullName>
    </recommendedName>
</protein>
<comment type="caution">
    <text evidence="1">The sequence shown here is derived from an EMBL/GenBank/DDBJ whole genome shotgun (WGS) entry which is preliminary data.</text>
</comment>
<gene>
    <name evidence="1" type="ORF">ACFSQW_00635</name>
</gene>
<dbReference type="RefSeq" id="WP_210356268.1">
    <property type="nucleotide sequence ID" value="NZ_JAEQMU010000007.1"/>
</dbReference>
<dbReference type="EMBL" id="JBHULD010000001">
    <property type="protein sequence ID" value="MFD2552875.1"/>
    <property type="molecule type" value="Genomic_DNA"/>
</dbReference>
<keyword evidence="2" id="KW-1185">Reference proteome</keyword>
<name>A0ABW5KXZ8_9SPHI</name>
<reference evidence="2" key="1">
    <citation type="journal article" date="2019" name="Int. J. Syst. Evol. Microbiol.">
        <title>The Global Catalogue of Microorganisms (GCM) 10K type strain sequencing project: providing services to taxonomists for standard genome sequencing and annotation.</title>
        <authorList>
            <consortium name="The Broad Institute Genomics Platform"/>
            <consortium name="The Broad Institute Genome Sequencing Center for Infectious Disease"/>
            <person name="Wu L."/>
            <person name="Ma J."/>
        </authorList>
    </citation>
    <scope>NUCLEOTIDE SEQUENCE [LARGE SCALE GENOMIC DNA]</scope>
    <source>
        <strain evidence="2">KCTC 52298</strain>
    </source>
</reference>
<accession>A0ABW5KXZ8</accession>
<organism evidence="1 2">
    <name type="scientific">Sphingobacterium tabacisoli</name>
    <dbReference type="NCBI Taxonomy" id="2044855"/>
    <lineage>
        <taxon>Bacteria</taxon>
        <taxon>Pseudomonadati</taxon>
        <taxon>Bacteroidota</taxon>
        <taxon>Sphingobacteriia</taxon>
        <taxon>Sphingobacteriales</taxon>
        <taxon>Sphingobacteriaceae</taxon>
        <taxon>Sphingobacterium</taxon>
    </lineage>
</organism>
<evidence type="ECO:0000313" key="1">
    <source>
        <dbReference type="EMBL" id="MFD2552875.1"/>
    </source>
</evidence>
<dbReference type="Proteomes" id="UP001597440">
    <property type="component" value="Unassembled WGS sequence"/>
</dbReference>
<proteinExistence type="predicted"/>
<sequence length="307" mass="34962">MKYFVLFLFLYAGLNYSCKKDQQETDNRKLVLLETKSTQFGRSSINRYAFEYDSQGRVVKLNDEVFHYGANGRVDYSRVAVKEQHNGVSTARVTRLRYEWDEQNRLKKVVADSLYSSSTTAQGGIGEGGNGYLFRDVLLSSYSYAGGSVVPDRIVYKKWDKPFGLIGSEEERLYSYGSGNIERLKQYMFNAPITGIPGGYYMDFITYSFFQYSNTIDPLYTVYTQMGFNPVDMNLVISRNMTSAFFSRIIEGKVDEEVQPDWTKKTKFEVVVGAGGRPITTSCILKGDVETAKDVVFGQFATTYIYQ</sequence>
<evidence type="ECO:0008006" key="3">
    <source>
        <dbReference type="Google" id="ProtNLM"/>
    </source>
</evidence>
<evidence type="ECO:0000313" key="2">
    <source>
        <dbReference type="Proteomes" id="UP001597440"/>
    </source>
</evidence>